<evidence type="ECO:0000313" key="12">
    <source>
        <dbReference type="Proteomes" id="UP000198916"/>
    </source>
</evidence>
<evidence type="ECO:0000256" key="5">
    <source>
        <dbReference type="ARBA" id="ARBA00022741"/>
    </source>
</evidence>
<dbReference type="PANTHER" id="PTHR43065">
    <property type="entry name" value="SENSOR HISTIDINE KINASE"/>
    <property type="match status" value="1"/>
</dbReference>
<keyword evidence="12" id="KW-1185">Reference proteome</keyword>
<dbReference type="InterPro" id="IPR003594">
    <property type="entry name" value="HATPase_dom"/>
</dbReference>
<dbReference type="GO" id="GO:0000160">
    <property type="term" value="P:phosphorelay signal transduction system"/>
    <property type="evidence" value="ECO:0007669"/>
    <property type="project" value="UniProtKB-KW"/>
</dbReference>
<evidence type="ECO:0000256" key="1">
    <source>
        <dbReference type="ARBA" id="ARBA00000085"/>
    </source>
</evidence>
<proteinExistence type="predicted"/>
<dbReference type="GO" id="GO:0005524">
    <property type="term" value="F:ATP binding"/>
    <property type="evidence" value="ECO:0007669"/>
    <property type="project" value="UniProtKB-KW"/>
</dbReference>
<keyword evidence="6 11" id="KW-0418">Kinase</keyword>
<keyword evidence="7" id="KW-0067">ATP-binding</keyword>
<keyword evidence="9" id="KW-0812">Transmembrane</keyword>
<evidence type="ECO:0000256" key="7">
    <source>
        <dbReference type="ARBA" id="ARBA00022840"/>
    </source>
</evidence>
<dbReference type="PANTHER" id="PTHR43065:SF10">
    <property type="entry name" value="PEROXIDE STRESS-ACTIVATED HISTIDINE KINASE MAK3"/>
    <property type="match status" value="1"/>
</dbReference>
<evidence type="ECO:0000256" key="9">
    <source>
        <dbReference type="SAM" id="Phobius"/>
    </source>
</evidence>
<dbReference type="InterPro" id="IPR004358">
    <property type="entry name" value="Sig_transdc_His_kin-like_C"/>
</dbReference>
<accession>A0A1H7G1U6</accession>
<evidence type="ECO:0000256" key="8">
    <source>
        <dbReference type="ARBA" id="ARBA00023012"/>
    </source>
</evidence>
<dbReference type="Proteomes" id="UP000198916">
    <property type="component" value="Unassembled WGS sequence"/>
</dbReference>
<dbReference type="InterPro" id="IPR036890">
    <property type="entry name" value="HATPase_C_sf"/>
</dbReference>
<feature type="transmembrane region" description="Helical" evidence="9">
    <location>
        <begin position="181"/>
        <end position="201"/>
    </location>
</feature>
<name>A0A1H7G1U6_9SPHI</name>
<sequence length="430" mass="48956">MYFGGGYKIIKDDKTGEHNGRRMNLTPYQYNQQRWKFALLIFAALIAGASLLYTNYLVRNLSKSERTKAEVWAMSTRNIITMPDLDDEAITFIFAVRDSLSLPAIIADARDSIIYWRDLDSTRTIELEENGNADLLYDPAYFKRQLTIMKESHPPIIIDLPVGGQWFVYYKDSLLLNQLRFFPYVQLSLIAIFLGIAYTVFNSIRKSEQNLVWVGMAKEAAHQLGTPISSLMAWLELVRAKFYAENDPLLTEMESDVKRLEVVADRFSKIGSAPVLQSQAVYKVVVDFVNYFKVRTSDKIIFNVSGDTKVEAMLNVPLFDWVLENLLKNAANAIESAGRIDIVVSENIAKEQIFIDISDTGKGIPRTKFDAVFQPGFTTRKRGWGLGLSLTKRMIEYHKGQIFVKESEIDKGTTFRIVLPSSQTYEPAEI</sequence>
<evidence type="ECO:0000256" key="6">
    <source>
        <dbReference type="ARBA" id="ARBA00022777"/>
    </source>
</evidence>
<dbReference type="AlphaFoldDB" id="A0A1H7G1U6"/>
<evidence type="ECO:0000256" key="3">
    <source>
        <dbReference type="ARBA" id="ARBA00022553"/>
    </source>
</evidence>
<keyword evidence="4" id="KW-0808">Transferase</keyword>
<comment type="catalytic activity">
    <reaction evidence="1">
        <text>ATP + protein L-histidine = ADP + protein N-phospho-L-histidine.</text>
        <dbReference type="EC" id="2.7.13.3"/>
    </reaction>
</comment>
<feature type="domain" description="Histidine kinase" evidence="10">
    <location>
        <begin position="219"/>
        <end position="423"/>
    </location>
</feature>
<dbReference type="EC" id="2.7.13.3" evidence="2"/>
<protein>
    <recommendedName>
        <fullName evidence="2">histidine kinase</fullName>
        <ecNumber evidence="2">2.7.13.3</ecNumber>
    </recommendedName>
</protein>
<evidence type="ECO:0000256" key="2">
    <source>
        <dbReference type="ARBA" id="ARBA00012438"/>
    </source>
</evidence>
<dbReference type="STRING" id="332977.SAMN05421740_101536"/>
<dbReference type="InterPro" id="IPR005467">
    <property type="entry name" value="His_kinase_dom"/>
</dbReference>
<evidence type="ECO:0000259" key="10">
    <source>
        <dbReference type="PROSITE" id="PS50109"/>
    </source>
</evidence>
<keyword evidence="3" id="KW-0597">Phosphoprotein</keyword>
<dbReference type="SUPFAM" id="SSF55874">
    <property type="entry name" value="ATPase domain of HSP90 chaperone/DNA topoisomerase II/histidine kinase"/>
    <property type="match status" value="1"/>
</dbReference>
<keyword evidence="9" id="KW-1133">Transmembrane helix</keyword>
<dbReference type="GO" id="GO:0004673">
    <property type="term" value="F:protein histidine kinase activity"/>
    <property type="evidence" value="ECO:0007669"/>
    <property type="project" value="UniProtKB-EC"/>
</dbReference>
<reference evidence="12" key="1">
    <citation type="submission" date="2016-10" db="EMBL/GenBank/DDBJ databases">
        <authorList>
            <person name="Varghese N."/>
            <person name="Submissions S."/>
        </authorList>
    </citation>
    <scope>NUCLEOTIDE SEQUENCE [LARGE SCALE GENOMIC DNA]</scope>
    <source>
        <strain evidence="12">Jip14</strain>
    </source>
</reference>
<dbReference type="Gene3D" id="3.30.565.10">
    <property type="entry name" value="Histidine kinase-like ATPase, C-terminal domain"/>
    <property type="match status" value="1"/>
</dbReference>
<organism evidence="11 12">
    <name type="scientific">Parapedobacter koreensis</name>
    <dbReference type="NCBI Taxonomy" id="332977"/>
    <lineage>
        <taxon>Bacteria</taxon>
        <taxon>Pseudomonadati</taxon>
        <taxon>Bacteroidota</taxon>
        <taxon>Sphingobacteriia</taxon>
        <taxon>Sphingobacteriales</taxon>
        <taxon>Sphingobacteriaceae</taxon>
        <taxon>Parapedobacter</taxon>
    </lineage>
</organism>
<keyword evidence="8" id="KW-0902">Two-component regulatory system</keyword>
<dbReference type="Pfam" id="PF02518">
    <property type="entry name" value="HATPase_c"/>
    <property type="match status" value="1"/>
</dbReference>
<evidence type="ECO:0000313" key="11">
    <source>
        <dbReference type="EMBL" id="SEK32081.1"/>
    </source>
</evidence>
<dbReference type="PROSITE" id="PS50109">
    <property type="entry name" value="HIS_KIN"/>
    <property type="match status" value="1"/>
</dbReference>
<keyword evidence="5" id="KW-0547">Nucleotide-binding</keyword>
<keyword evidence="9" id="KW-0472">Membrane</keyword>
<feature type="transmembrane region" description="Helical" evidence="9">
    <location>
        <begin position="37"/>
        <end position="58"/>
    </location>
</feature>
<dbReference type="SMART" id="SM00387">
    <property type="entry name" value="HATPase_c"/>
    <property type="match status" value="1"/>
</dbReference>
<dbReference type="EMBL" id="FNZR01000001">
    <property type="protein sequence ID" value="SEK32081.1"/>
    <property type="molecule type" value="Genomic_DNA"/>
</dbReference>
<gene>
    <name evidence="11" type="ORF">SAMN05421740_101536</name>
</gene>
<evidence type="ECO:0000256" key="4">
    <source>
        <dbReference type="ARBA" id="ARBA00022679"/>
    </source>
</evidence>
<dbReference type="PRINTS" id="PR00344">
    <property type="entry name" value="BCTRLSENSOR"/>
</dbReference>